<keyword evidence="5" id="KW-1185">Reference proteome</keyword>
<organism evidence="4 5">
    <name type="scientific">Jiangella mangrovi</name>
    <dbReference type="NCBI Taxonomy" id="1524084"/>
    <lineage>
        <taxon>Bacteria</taxon>
        <taxon>Bacillati</taxon>
        <taxon>Actinomycetota</taxon>
        <taxon>Actinomycetes</taxon>
        <taxon>Jiangellales</taxon>
        <taxon>Jiangellaceae</taxon>
        <taxon>Jiangella</taxon>
    </lineage>
</organism>
<dbReference type="Gene3D" id="3.20.20.100">
    <property type="entry name" value="NADP-dependent oxidoreductase domain"/>
    <property type="match status" value="1"/>
</dbReference>
<dbReference type="AlphaFoldDB" id="A0A7W9LLI8"/>
<dbReference type="RefSeq" id="WP_184822736.1">
    <property type="nucleotide sequence ID" value="NZ_JACHMM010000001.1"/>
</dbReference>
<sequence>MEHTTLGPTGTSVSRFALGTMTFGRESSEEEARAQLDLFLEHGGTLVDTANAYGAGASEEIIGRWFADRPTSTREHVVLATKARFPTGPGPNDLGLSRKHLTAALDASLRRLRTHWIDLYQVHAFDPHTPLEETLGFLDDAVTAGKIHYVGLSNYTGWQIQRAVDIARYTGLTAPVSIQPQYNLLAREVEWEILPAARANGLGILPWSPLGGGWLTGKYSRDKTPGSGTRVGENPGRGVEAFDRRGVREQTWEVIETLRKVADARAEPMSRIALAWVLARPGVTSVILGARTVDHLLDNLRAGELRLSDDELDQLSAVSTPDTGDYPYGPVGEEQRTRRLAGGR</sequence>
<evidence type="ECO:0000259" key="3">
    <source>
        <dbReference type="Pfam" id="PF00248"/>
    </source>
</evidence>
<comment type="caution">
    <text evidence="4">The sequence shown here is derived from an EMBL/GenBank/DDBJ whole genome shotgun (WGS) entry which is preliminary data.</text>
</comment>
<evidence type="ECO:0000313" key="4">
    <source>
        <dbReference type="EMBL" id="MBB5788201.1"/>
    </source>
</evidence>
<accession>A0A7W9LLI8</accession>
<dbReference type="PANTHER" id="PTHR43364:SF4">
    <property type="entry name" value="NAD(P)-LINKED OXIDOREDUCTASE SUPERFAMILY PROTEIN"/>
    <property type="match status" value="1"/>
</dbReference>
<dbReference type="GO" id="GO:0016491">
    <property type="term" value="F:oxidoreductase activity"/>
    <property type="evidence" value="ECO:0007669"/>
    <property type="project" value="UniProtKB-KW"/>
</dbReference>
<dbReference type="InterPro" id="IPR036812">
    <property type="entry name" value="NAD(P)_OxRdtase_dom_sf"/>
</dbReference>
<dbReference type="GO" id="GO:0005829">
    <property type="term" value="C:cytosol"/>
    <property type="evidence" value="ECO:0007669"/>
    <property type="project" value="UniProtKB-ARBA"/>
</dbReference>
<reference evidence="4 5" key="1">
    <citation type="submission" date="2020-08" db="EMBL/GenBank/DDBJ databases">
        <title>Sequencing the genomes of 1000 actinobacteria strains.</title>
        <authorList>
            <person name="Klenk H.-P."/>
        </authorList>
    </citation>
    <scope>NUCLEOTIDE SEQUENCE [LARGE SCALE GENOMIC DNA]</scope>
    <source>
        <strain evidence="4 5">DSM 102122</strain>
    </source>
</reference>
<keyword evidence="1" id="KW-0560">Oxidoreductase</keyword>
<dbReference type="PANTHER" id="PTHR43364">
    <property type="entry name" value="NADH-SPECIFIC METHYLGLYOXAL REDUCTASE-RELATED"/>
    <property type="match status" value="1"/>
</dbReference>
<evidence type="ECO:0000256" key="2">
    <source>
        <dbReference type="SAM" id="MobiDB-lite"/>
    </source>
</evidence>
<dbReference type="InterPro" id="IPR050523">
    <property type="entry name" value="AKR_Detox_Biosynth"/>
</dbReference>
<dbReference type="Pfam" id="PF00248">
    <property type="entry name" value="Aldo_ket_red"/>
    <property type="match status" value="1"/>
</dbReference>
<dbReference type="EMBL" id="JACHMM010000001">
    <property type="protein sequence ID" value="MBB5788201.1"/>
    <property type="molecule type" value="Genomic_DNA"/>
</dbReference>
<evidence type="ECO:0000256" key="1">
    <source>
        <dbReference type="ARBA" id="ARBA00023002"/>
    </source>
</evidence>
<proteinExistence type="predicted"/>
<feature type="domain" description="NADP-dependent oxidoreductase" evidence="3">
    <location>
        <begin position="17"/>
        <end position="318"/>
    </location>
</feature>
<dbReference type="SUPFAM" id="SSF51430">
    <property type="entry name" value="NAD(P)-linked oxidoreductase"/>
    <property type="match status" value="1"/>
</dbReference>
<dbReference type="InterPro" id="IPR023210">
    <property type="entry name" value="NADP_OxRdtase_dom"/>
</dbReference>
<name>A0A7W9LLI8_9ACTN</name>
<gene>
    <name evidence="4" type="ORF">HD601_002776</name>
</gene>
<dbReference type="FunFam" id="3.20.20.100:FF:000004">
    <property type="entry name" value="Oxidoreductase, aldo/keto reductase"/>
    <property type="match status" value="1"/>
</dbReference>
<feature type="region of interest" description="Disordered" evidence="2">
    <location>
        <begin position="316"/>
        <end position="344"/>
    </location>
</feature>
<protein>
    <submittedName>
        <fullName evidence="4">Aryl-alcohol dehydrogenase-like predicted oxidoreductase</fullName>
    </submittedName>
</protein>
<evidence type="ECO:0000313" key="5">
    <source>
        <dbReference type="Proteomes" id="UP000542813"/>
    </source>
</evidence>
<dbReference type="Proteomes" id="UP000542813">
    <property type="component" value="Unassembled WGS sequence"/>
</dbReference>